<dbReference type="AlphaFoldDB" id="V2XV57"/>
<name>V2XV57_MONRO</name>
<reference evidence="2 3" key="1">
    <citation type="journal article" date="2014" name="BMC Genomics">
        <title>Genome and secretome analysis of the hemibiotrophic fungal pathogen, Moniliophthora roreri, which causes frosty pod rot disease of cacao: mechanisms of the biotrophic and necrotrophic phases.</title>
        <authorList>
            <person name="Meinhardt L.W."/>
            <person name="Costa G.G.L."/>
            <person name="Thomazella D.P.T."/>
            <person name="Teixeira P.J.P.L."/>
            <person name="Carazzolle M.F."/>
            <person name="Schuster S.C."/>
            <person name="Carlson J.E."/>
            <person name="Guiltinan M.J."/>
            <person name="Mieczkowski P."/>
            <person name="Farmer A."/>
            <person name="Ramaraj T."/>
            <person name="Crozier J."/>
            <person name="Davis R.E."/>
            <person name="Shao J."/>
            <person name="Melnick R.L."/>
            <person name="Pereira G.A.G."/>
            <person name="Bailey B.A."/>
        </authorList>
    </citation>
    <scope>NUCLEOTIDE SEQUENCE [LARGE SCALE GENOMIC DNA]</scope>
    <source>
        <strain evidence="2 3">MCA 2997</strain>
    </source>
</reference>
<dbReference type="OrthoDB" id="3264327at2759"/>
<feature type="compositionally biased region" description="Basic and acidic residues" evidence="1">
    <location>
        <begin position="341"/>
        <end position="353"/>
    </location>
</feature>
<evidence type="ECO:0000313" key="3">
    <source>
        <dbReference type="Proteomes" id="UP000017559"/>
    </source>
</evidence>
<organism evidence="2 3">
    <name type="scientific">Moniliophthora roreri (strain MCA 2997)</name>
    <name type="common">Cocoa frosty pod rot fungus</name>
    <name type="synonym">Crinipellis roreri</name>
    <dbReference type="NCBI Taxonomy" id="1381753"/>
    <lineage>
        <taxon>Eukaryota</taxon>
        <taxon>Fungi</taxon>
        <taxon>Dikarya</taxon>
        <taxon>Basidiomycota</taxon>
        <taxon>Agaricomycotina</taxon>
        <taxon>Agaricomycetes</taxon>
        <taxon>Agaricomycetidae</taxon>
        <taxon>Agaricales</taxon>
        <taxon>Marasmiineae</taxon>
        <taxon>Marasmiaceae</taxon>
        <taxon>Moniliophthora</taxon>
    </lineage>
</organism>
<keyword evidence="3" id="KW-1185">Reference proteome</keyword>
<dbReference type="Proteomes" id="UP000017559">
    <property type="component" value="Unassembled WGS sequence"/>
</dbReference>
<dbReference type="EMBL" id="AWSO01001594">
    <property type="protein sequence ID" value="ESK83284.1"/>
    <property type="molecule type" value="Genomic_DNA"/>
</dbReference>
<sequence>MTRRPNDLSLFRHTGGHAAWKATIVIMSEQAKISGLKSRDVIGHYLGLAEEKKEEEGSSKCDFDDYSRDKVGVGSYVIIWGPKPSTPAPVSTISTSIQPRSPVILSIANIREILHHRDGWDAILVKLFDVGPESSKHGMPRLKPRNPEVYLALDQENVLCSVNVQHDCIRQKCKVKRSVVVRQERHDTDLRKGRVEHENDPLDVVLNTAQMRDAKYLQKFRLPHMKLPVLETIYASTQHEVAARQQAKQLAGLVIGETLHRDAQTPGVQSQPPLSNVQGSIMPAISHLPRPLASSSSPFSSHNHVPGFAISPSAPATRVMPHNAIWSGHRRMGSTASVSQDRPRPQRVVRDEVQSSNFSRALYSMLPPSDAVHRHEQMLYGYREVQFAPTLRRSSSDSQERLYGDSHINSFTHSSLPPLSLNGQAECYSLTGQLPPSQSRDHQPNVSSALRNSG</sequence>
<comment type="caution">
    <text evidence="2">The sequence shown here is derived from an EMBL/GenBank/DDBJ whole genome shotgun (WGS) entry which is preliminary data.</text>
</comment>
<proteinExistence type="predicted"/>
<feature type="region of interest" description="Disordered" evidence="1">
    <location>
        <begin position="431"/>
        <end position="454"/>
    </location>
</feature>
<evidence type="ECO:0000256" key="1">
    <source>
        <dbReference type="SAM" id="MobiDB-lite"/>
    </source>
</evidence>
<evidence type="ECO:0000313" key="2">
    <source>
        <dbReference type="EMBL" id="ESK83284.1"/>
    </source>
</evidence>
<feature type="region of interest" description="Disordered" evidence="1">
    <location>
        <begin position="327"/>
        <end position="353"/>
    </location>
</feature>
<gene>
    <name evidence="2" type="ORF">Moror_15055</name>
</gene>
<dbReference type="KEGG" id="mrr:Moror_15055"/>
<accession>V2XV57</accession>
<dbReference type="HOGENOM" id="CLU_028043_0_0_1"/>
<protein>
    <submittedName>
        <fullName evidence="2">Uncharacterized protein</fullName>
    </submittedName>
</protein>